<evidence type="ECO:0000313" key="1">
    <source>
        <dbReference type="EMBL" id="MPC67693.1"/>
    </source>
</evidence>
<name>A0A5B7HC61_PORTR</name>
<evidence type="ECO:0000313" key="2">
    <source>
        <dbReference type="Proteomes" id="UP000324222"/>
    </source>
</evidence>
<proteinExistence type="predicted"/>
<gene>
    <name evidence="1" type="ORF">E2C01_061872</name>
</gene>
<comment type="caution">
    <text evidence="1">The sequence shown here is derived from an EMBL/GenBank/DDBJ whole genome shotgun (WGS) entry which is preliminary data.</text>
</comment>
<protein>
    <submittedName>
        <fullName evidence="1">Uncharacterized protein</fullName>
    </submittedName>
</protein>
<keyword evidence="2" id="KW-1185">Reference proteome</keyword>
<sequence length="86" mass="9294">MEWEVGGEANGSPLKECLCVPVCASSASLAVIEESSGYSALNDPKRRGLKMTCFLGFDVDMMVLIVAIRQPRASLYLSFVYPSPCS</sequence>
<accession>A0A5B7HC61</accession>
<organism evidence="1 2">
    <name type="scientific">Portunus trituberculatus</name>
    <name type="common">Swimming crab</name>
    <name type="synonym">Neptunus trituberculatus</name>
    <dbReference type="NCBI Taxonomy" id="210409"/>
    <lineage>
        <taxon>Eukaryota</taxon>
        <taxon>Metazoa</taxon>
        <taxon>Ecdysozoa</taxon>
        <taxon>Arthropoda</taxon>
        <taxon>Crustacea</taxon>
        <taxon>Multicrustacea</taxon>
        <taxon>Malacostraca</taxon>
        <taxon>Eumalacostraca</taxon>
        <taxon>Eucarida</taxon>
        <taxon>Decapoda</taxon>
        <taxon>Pleocyemata</taxon>
        <taxon>Brachyura</taxon>
        <taxon>Eubrachyura</taxon>
        <taxon>Portunoidea</taxon>
        <taxon>Portunidae</taxon>
        <taxon>Portuninae</taxon>
        <taxon>Portunus</taxon>
    </lineage>
</organism>
<dbReference type="Proteomes" id="UP000324222">
    <property type="component" value="Unassembled WGS sequence"/>
</dbReference>
<dbReference type="EMBL" id="VSRR010026602">
    <property type="protein sequence ID" value="MPC67693.1"/>
    <property type="molecule type" value="Genomic_DNA"/>
</dbReference>
<reference evidence="1 2" key="1">
    <citation type="submission" date="2019-05" db="EMBL/GenBank/DDBJ databases">
        <title>Another draft genome of Portunus trituberculatus and its Hox gene families provides insights of decapod evolution.</title>
        <authorList>
            <person name="Jeong J.-H."/>
            <person name="Song I."/>
            <person name="Kim S."/>
            <person name="Choi T."/>
            <person name="Kim D."/>
            <person name="Ryu S."/>
            <person name="Kim W."/>
        </authorList>
    </citation>
    <scope>NUCLEOTIDE SEQUENCE [LARGE SCALE GENOMIC DNA]</scope>
    <source>
        <tissue evidence="1">Muscle</tissue>
    </source>
</reference>
<dbReference type="AlphaFoldDB" id="A0A5B7HC61"/>